<comment type="similarity">
    <text evidence="13">Belongs to the uracil-DNA glycosylase (UDG) superfamily. TDG/mug family.</text>
</comment>
<feature type="compositionally biased region" description="Polar residues" evidence="18">
    <location>
        <begin position="293"/>
        <end position="304"/>
    </location>
</feature>
<evidence type="ECO:0000256" key="1">
    <source>
        <dbReference type="ARBA" id="ARBA00004123"/>
    </source>
</evidence>
<evidence type="ECO:0000256" key="9">
    <source>
        <dbReference type="ARBA" id="ARBA00023163"/>
    </source>
</evidence>
<dbReference type="FunFam" id="3.40.470.10:FF:000002">
    <property type="entry name" value="G/T mismatch-specific thymine DNA glycosylase"/>
    <property type="match status" value="1"/>
</dbReference>
<dbReference type="PANTHER" id="PTHR12159:SF9">
    <property type="entry name" value="G_T MISMATCH-SPECIFIC THYMINE DNA GLYCOSYLASE"/>
    <property type="match status" value="1"/>
</dbReference>
<dbReference type="EMBL" id="CAHIKZ030003891">
    <property type="protein sequence ID" value="CAE1305150.1"/>
    <property type="molecule type" value="Genomic_DNA"/>
</dbReference>
<evidence type="ECO:0000256" key="16">
    <source>
        <dbReference type="ARBA" id="ARBA00071248"/>
    </source>
</evidence>
<dbReference type="EC" id="3.2.2.29" evidence="15"/>
<dbReference type="CDD" id="cd10028">
    <property type="entry name" value="UDG-F2_TDG_MUG"/>
    <property type="match status" value="1"/>
</dbReference>
<dbReference type="SUPFAM" id="SSF52141">
    <property type="entry name" value="Uracil-DNA glycosylase-like"/>
    <property type="match status" value="1"/>
</dbReference>
<keyword evidence="5" id="KW-0832">Ubl conjugation</keyword>
<evidence type="ECO:0000256" key="11">
    <source>
        <dbReference type="ARBA" id="ARBA00023242"/>
    </source>
</evidence>
<comment type="catalytic activity">
    <reaction evidence="12">
        <text>Hydrolyzes mismatched double-stranded DNA and polynucleotides, releasing free thymine.</text>
        <dbReference type="EC" id="3.2.2.29"/>
    </reaction>
</comment>
<gene>
    <name evidence="20" type="ORF">SPHA_57643</name>
</gene>
<dbReference type="GO" id="GO:0004844">
    <property type="term" value="F:uracil DNA N-glycosylase activity"/>
    <property type="evidence" value="ECO:0007669"/>
    <property type="project" value="TreeGrafter"/>
</dbReference>
<keyword evidence="2" id="KW-1017">Isopeptide bond</keyword>
<feature type="region of interest" description="Disordered" evidence="18">
    <location>
        <begin position="1"/>
        <end position="26"/>
    </location>
</feature>
<feature type="region of interest" description="Disordered" evidence="18">
    <location>
        <begin position="259"/>
        <end position="310"/>
    </location>
</feature>
<keyword evidence="4 20" id="KW-0378">Hydrolase</keyword>
<evidence type="ECO:0000256" key="4">
    <source>
        <dbReference type="ARBA" id="ARBA00022801"/>
    </source>
</evidence>
<dbReference type="Proteomes" id="UP000597762">
    <property type="component" value="Unassembled WGS sequence"/>
</dbReference>
<evidence type="ECO:0000313" key="21">
    <source>
        <dbReference type="Proteomes" id="UP000597762"/>
    </source>
</evidence>
<dbReference type="GO" id="GO:0032183">
    <property type="term" value="F:SUMO binding"/>
    <property type="evidence" value="ECO:0007669"/>
    <property type="project" value="UniProtKB-ARBA"/>
</dbReference>
<dbReference type="InterPro" id="IPR036895">
    <property type="entry name" value="Uracil-DNA_glycosylase-like_sf"/>
</dbReference>
<evidence type="ECO:0000256" key="10">
    <source>
        <dbReference type="ARBA" id="ARBA00023204"/>
    </source>
</evidence>
<dbReference type="Gene3D" id="3.40.470.10">
    <property type="entry name" value="Uracil-DNA glycosylase-like domain"/>
    <property type="match status" value="1"/>
</dbReference>
<protein>
    <recommendedName>
        <fullName evidence="16">G/T mismatch-specific thymine DNA glycosylase</fullName>
        <ecNumber evidence="15">3.2.2.29</ecNumber>
    </recommendedName>
    <alternativeName>
        <fullName evidence="17">Thymine-DNA glycosylase</fullName>
    </alternativeName>
</protein>
<keyword evidence="11" id="KW-0539">Nucleus</keyword>
<evidence type="ECO:0000256" key="3">
    <source>
        <dbReference type="ARBA" id="ARBA00022763"/>
    </source>
</evidence>
<dbReference type="OrthoDB" id="565731at2759"/>
<dbReference type="PANTHER" id="PTHR12159">
    <property type="entry name" value="G/T AND G/U MISMATCH-SPECIFIC DNA GLYCOSYLASE"/>
    <property type="match status" value="1"/>
</dbReference>
<reference evidence="20" key="1">
    <citation type="submission" date="2021-01" db="EMBL/GenBank/DDBJ databases">
        <authorList>
            <person name="Li R."/>
            <person name="Bekaert M."/>
        </authorList>
    </citation>
    <scope>NUCLEOTIDE SEQUENCE</scope>
    <source>
        <strain evidence="20">Farmed</strain>
    </source>
</reference>
<keyword evidence="8" id="KW-0010">Activator</keyword>
<comment type="subcellular location">
    <subcellularLocation>
        <location evidence="1">Nucleus</location>
    </subcellularLocation>
</comment>
<name>A0A812DKE8_ACAPH</name>
<evidence type="ECO:0000256" key="14">
    <source>
        <dbReference type="ARBA" id="ARBA00064519"/>
    </source>
</evidence>
<evidence type="ECO:0000256" key="18">
    <source>
        <dbReference type="SAM" id="MobiDB-lite"/>
    </source>
</evidence>
<comment type="subunit">
    <text evidence="14">Homodimer. Interacts with AICDA and GADD45A.</text>
</comment>
<dbReference type="AlphaFoldDB" id="A0A812DKE8"/>
<dbReference type="GO" id="GO:0006285">
    <property type="term" value="P:base-excision repair, AP site formation"/>
    <property type="evidence" value="ECO:0007669"/>
    <property type="project" value="InterPro"/>
</dbReference>
<accession>A0A812DKE8</accession>
<keyword evidence="3" id="KW-0227">DNA damage</keyword>
<keyword evidence="9" id="KW-0804">Transcription</keyword>
<evidence type="ECO:0000256" key="6">
    <source>
        <dbReference type="ARBA" id="ARBA00022853"/>
    </source>
</evidence>
<evidence type="ECO:0000256" key="7">
    <source>
        <dbReference type="ARBA" id="ARBA00023015"/>
    </source>
</evidence>
<evidence type="ECO:0000256" key="5">
    <source>
        <dbReference type="ARBA" id="ARBA00022843"/>
    </source>
</evidence>
<evidence type="ECO:0000256" key="13">
    <source>
        <dbReference type="ARBA" id="ARBA00061261"/>
    </source>
</evidence>
<dbReference type="InterPro" id="IPR015637">
    <property type="entry name" value="MUG/TDG"/>
</dbReference>
<comment type="caution">
    <text evidence="20">The sequence shown here is derived from an EMBL/GenBank/DDBJ whole genome shotgun (WGS) entry which is preliminary data.</text>
</comment>
<dbReference type="InterPro" id="IPR005122">
    <property type="entry name" value="Uracil-DNA_glycosylase-like"/>
</dbReference>
<dbReference type="GO" id="GO:0040029">
    <property type="term" value="P:epigenetic regulation of gene expression"/>
    <property type="evidence" value="ECO:0007669"/>
    <property type="project" value="UniProtKB-ARBA"/>
</dbReference>
<organism evidence="20 21">
    <name type="scientific">Acanthosepion pharaonis</name>
    <name type="common">Pharaoh cuttlefish</name>
    <name type="synonym">Sepia pharaonis</name>
    <dbReference type="NCBI Taxonomy" id="158019"/>
    <lineage>
        <taxon>Eukaryota</taxon>
        <taxon>Metazoa</taxon>
        <taxon>Spiralia</taxon>
        <taxon>Lophotrochozoa</taxon>
        <taxon>Mollusca</taxon>
        <taxon>Cephalopoda</taxon>
        <taxon>Coleoidea</taxon>
        <taxon>Decapodiformes</taxon>
        <taxon>Sepiida</taxon>
        <taxon>Sepiina</taxon>
        <taxon>Sepiidae</taxon>
        <taxon>Acanthosepion</taxon>
    </lineage>
</organism>
<evidence type="ECO:0000256" key="12">
    <source>
        <dbReference type="ARBA" id="ARBA00052915"/>
    </source>
</evidence>
<keyword evidence="10" id="KW-0234">DNA repair</keyword>
<evidence type="ECO:0000256" key="2">
    <source>
        <dbReference type="ARBA" id="ARBA00022499"/>
    </source>
</evidence>
<feature type="domain" description="Uracil-DNA glycosylase-like" evidence="19">
    <location>
        <begin position="67"/>
        <end position="211"/>
    </location>
</feature>
<evidence type="ECO:0000259" key="19">
    <source>
        <dbReference type="Pfam" id="PF03167"/>
    </source>
</evidence>
<keyword evidence="21" id="KW-1185">Reference proteome</keyword>
<evidence type="ECO:0000313" key="20">
    <source>
        <dbReference type="EMBL" id="CAE1305150.1"/>
    </source>
</evidence>
<evidence type="ECO:0000256" key="17">
    <source>
        <dbReference type="ARBA" id="ARBA00083221"/>
    </source>
</evidence>
<keyword evidence="7" id="KW-0805">Transcription regulation</keyword>
<evidence type="ECO:0000256" key="8">
    <source>
        <dbReference type="ARBA" id="ARBA00023159"/>
    </source>
</evidence>
<evidence type="ECO:0000256" key="15">
    <source>
        <dbReference type="ARBA" id="ARBA00066769"/>
    </source>
</evidence>
<keyword evidence="20" id="KW-0326">Glycosidase</keyword>
<dbReference type="Pfam" id="PF03167">
    <property type="entry name" value="UDG"/>
    <property type="match status" value="1"/>
</dbReference>
<keyword evidence="6" id="KW-0156">Chromatin regulator</keyword>
<dbReference type="GO" id="GO:0005654">
    <property type="term" value="C:nucleoplasm"/>
    <property type="evidence" value="ECO:0007669"/>
    <property type="project" value="UniProtKB-ARBA"/>
</dbReference>
<dbReference type="GO" id="GO:0141016">
    <property type="term" value="F:G/T mismatch-specific thymine-DNA glycosylase activity"/>
    <property type="evidence" value="ECO:0007669"/>
    <property type="project" value="UniProtKB-EC"/>
</dbReference>
<dbReference type="GO" id="GO:0003677">
    <property type="term" value="F:DNA binding"/>
    <property type="evidence" value="ECO:0007669"/>
    <property type="project" value="UniProtKB-ARBA"/>
</dbReference>
<sequence>MEPTMNPDFSGKRKIKTEFEEEENKDSITPHIKKVKQEKITDHLVVKKKRDRFNGMTEEEVMQRTLPDHLQPNLDIVIIGFNPGLTAAYVGHHYAGPGNHFWKCLHLSELIPEPMTAYDDSKLLKHGIGFTNIVHRTTRGSGDLTKQEIRDGGKQLHEKLKFYAPKIAVFNGKGIYEIYSGQKNFIFGKQPDKIDGTDVTIFVMPSSSARCSQLPRAIDKVPFYVALRKLRDYLVGKTKTLNEAEVCFPDLELKVKSDKTDKNKNQKSPKQENIPYVPPPQSNCLSIEYPRDNNYQSPPIQPQGSFVKPEPFYNPEDYGRMPVPQGFNTDKGAFSTTPSVSTVFHNLPYDTLSPPPPNQPIPVGMSQYTNYPQTPYGYLPFPT</sequence>
<proteinExistence type="inferred from homology"/>